<gene>
    <name evidence="3" type="ORF">LGH74_10520</name>
</gene>
<reference evidence="3" key="1">
    <citation type="submission" date="2021-10" db="EMBL/GenBank/DDBJ databases">
        <authorList>
            <person name="Dean J.D."/>
            <person name="Kim M.K."/>
            <person name="Newey C.N."/>
            <person name="Stoker T.S."/>
            <person name="Thompson D.W."/>
            <person name="Grose J.H."/>
        </authorList>
    </citation>
    <scope>NUCLEOTIDE SEQUENCE</scope>
    <source>
        <strain evidence="3">BT178</strain>
    </source>
</reference>
<comment type="caution">
    <text evidence="3">The sequence shown here is derived from an EMBL/GenBank/DDBJ whole genome shotgun (WGS) entry which is preliminary data.</text>
</comment>
<dbReference type="InterPro" id="IPR036058">
    <property type="entry name" value="Kazal_dom_sf"/>
</dbReference>
<evidence type="ECO:0000313" key="3">
    <source>
        <dbReference type="EMBL" id="MCB2408410.1"/>
    </source>
</evidence>
<dbReference type="EMBL" id="JAJADR010000002">
    <property type="protein sequence ID" value="MCB2408410.1"/>
    <property type="molecule type" value="Genomic_DNA"/>
</dbReference>
<protein>
    <submittedName>
        <fullName evidence="3">Kazal domain protein</fullName>
    </submittedName>
</protein>
<name>A0ABS8AQC0_9BACT</name>
<dbReference type="SUPFAM" id="SSF100895">
    <property type="entry name" value="Kazal-type serine protease inhibitors"/>
    <property type="match status" value="1"/>
</dbReference>
<feature type="chain" id="PRO_5045444843" evidence="1">
    <location>
        <begin position="18"/>
        <end position="88"/>
    </location>
</feature>
<feature type="domain" description="Kazal-like" evidence="2">
    <location>
        <begin position="32"/>
        <end position="85"/>
    </location>
</feature>
<dbReference type="InterPro" id="IPR002350">
    <property type="entry name" value="Kazal_dom"/>
</dbReference>
<proteinExistence type="predicted"/>
<dbReference type="RefSeq" id="WP_226175461.1">
    <property type="nucleotide sequence ID" value="NZ_JAJADR010000002.1"/>
</dbReference>
<keyword evidence="1" id="KW-0732">Signal</keyword>
<sequence>MKRLVLLLSILTSLTTACQPTEVKPEGQADCDLPPMSCIDPTKIKDGPCTKEYELVCGCNGQTYANTCLASNAGVQYWTKGPCPTKNN</sequence>
<evidence type="ECO:0000259" key="2">
    <source>
        <dbReference type="PROSITE" id="PS51465"/>
    </source>
</evidence>
<dbReference type="CDD" id="cd00104">
    <property type="entry name" value="KAZAL_FS"/>
    <property type="match status" value="1"/>
</dbReference>
<evidence type="ECO:0000313" key="4">
    <source>
        <dbReference type="Proteomes" id="UP001165296"/>
    </source>
</evidence>
<organism evidence="3 4">
    <name type="scientific">Hymenobacter lucidus</name>
    <dbReference type="NCBI Taxonomy" id="2880930"/>
    <lineage>
        <taxon>Bacteria</taxon>
        <taxon>Pseudomonadati</taxon>
        <taxon>Bacteroidota</taxon>
        <taxon>Cytophagia</taxon>
        <taxon>Cytophagales</taxon>
        <taxon>Hymenobacteraceae</taxon>
        <taxon>Hymenobacter</taxon>
    </lineage>
</organism>
<evidence type="ECO:0000256" key="1">
    <source>
        <dbReference type="SAM" id="SignalP"/>
    </source>
</evidence>
<feature type="signal peptide" evidence="1">
    <location>
        <begin position="1"/>
        <end position="17"/>
    </location>
</feature>
<dbReference type="PROSITE" id="PS51257">
    <property type="entry name" value="PROKAR_LIPOPROTEIN"/>
    <property type="match status" value="1"/>
</dbReference>
<dbReference type="Gene3D" id="3.30.60.30">
    <property type="match status" value="1"/>
</dbReference>
<keyword evidence="4" id="KW-1185">Reference proteome</keyword>
<dbReference type="PROSITE" id="PS51465">
    <property type="entry name" value="KAZAL_2"/>
    <property type="match status" value="1"/>
</dbReference>
<accession>A0ABS8AQC0</accession>
<dbReference type="Proteomes" id="UP001165296">
    <property type="component" value="Unassembled WGS sequence"/>
</dbReference>
<dbReference type="Pfam" id="PF00050">
    <property type="entry name" value="Kazal_1"/>
    <property type="match status" value="1"/>
</dbReference>